<keyword evidence="2" id="KW-1185">Reference proteome</keyword>
<evidence type="ECO:0000313" key="2">
    <source>
        <dbReference type="Proteomes" id="UP001589710"/>
    </source>
</evidence>
<sequence length="60" mass="6758">MGLSTRQTLSTLTDRSNLTVRSGASRSSEHLLLVLVDKANAAYCREKAYLERVLDTFELR</sequence>
<feature type="non-terminal residue" evidence="1">
    <location>
        <position position="60"/>
    </location>
</feature>
<comment type="caution">
    <text evidence="1">The sequence shown here is derived from an EMBL/GenBank/DDBJ whole genome shotgun (WGS) entry which is preliminary data.</text>
</comment>
<proteinExistence type="predicted"/>
<protein>
    <submittedName>
        <fullName evidence="1">Uncharacterized protein</fullName>
    </submittedName>
</protein>
<name>A0ABV5RJF9_9ACTN</name>
<gene>
    <name evidence="1" type="ORF">ACFFTL_35380</name>
</gene>
<reference evidence="1 2" key="1">
    <citation type="submission" date="2024-09" db="EMBL/GenBank/DDBJ databases">
        <authorList>
            <person name="Sun Q."/>
            <person name="Mori K."/>
        </authorList>
    </citation>
    <scope>NUCLEOTIDE SEQUENCE [LARGE SCALE GENOMIC DNA]</scope>
    <source>
        <strain evidence="1 2">JCM 3331</strain>
    </source>
</reference>
<dbReference type="RefSeq" id="WP_386144822.1">
    <property type="nucleotide sequence ID" value="NZ_JBHMCG010000146.1"/>
</dbReference>
<dbReference type="EMBL" id="JBHMCG010000146">
    <property type="protein sequence ID" value="MFB9577416.1"/>
    <property type="molecule type" value="Genomic_DNA"/>
</dbReference>
<accession>A0ABV5RJF9</accession>
<evidence type="ECO:0000313" key="1">
    <source>
        <dbReference type="EMBL" id="MFB9577416.1"/>
    </source>
</evidence>
<organism evidence="1 2">
    <name type="scientific">Streptomyces yanii</name>
    <dbReference type="NCBI Taxonomy" id="78510"/>
    <lineage>
        <taxon>Bacteria</taxon>
        <taxon>Bacillati</taxon>
        <taxon>Actinomycetota</taxon>
        <taxon>Actinomycetes</taxon>
        <taxon>Kitasatosporales</taxon>
        <taxon>Streptomycetaceae</taxon>
        <taxon>Streptomyces</taxon>
    </lineage>
</organism>
<dbReference type="Proteomes" id="UP001589710">
    <property type="component" value="Unassembled WGS sequence"/>
</dbReference>